<comment type="caution">
    <text evidence="1">The sequence shown here is derived from an EMBL/GenBank/DDBJ whole genome shotgun (WGS) entry which is preliminary data.</text>
</comment>
<dbReference type="AlphaFoldDB" id="A0A1S2V3A5"/>
<reference evidence="1 2" key="1">
    <citation type="submission" date="2016-08" db="EMBL/GenBank/DDBJ databases">
        <title>Draft genome sequence of Pseudomonas costantinii LMG 22119, type strain isolated from cultivated mushroom (Agaricus bisporus) sporophores.</title>
        <authorList>
            <person name="Tambong J.T."/>
        </authorList>
    </citation>
    <scope>NUCLEOTIDE SEQUENCE [LARGE SCALE GENOMIC DNA]</scope>
    <source>
        <strain evidence="1 2">LMG 22119</strain>
    </source>
</reference>
<dbReference type="Proteomes" id="UP000181661">
    <property type="component" value="Unassembled WGS sequence"/>
</dbReference>
<organism evidence="1 2">
    <name type="scientific">Pseudomonas costantinii</name>
    <dbReference type="NCBI Taxonomy" id="168469"/>
    <lineage>
        <taxon>Bacteria</taxon>
        <taxon>Pseudomonadati</taxon>
        <taxon>Pseudomonadota</taxon>
        <taxon>Gammaproteobacteria</taxon>
        <taxon>Pseudomonadales</taxon>
        <taxon>Pseudomonadaceae</taxon>
        <taxon>Pseudomonas</taxon>
    </lineage>
</organism>
<accession>A0A1S2V3A5</accession>
<gene>
    <name evidence="1" type="ORF">BFL40_13595</name>
</gene>
<name>A0A1S2V3A5_9PSED</name>
<proteinExistence type="predicted"/>
<evidence type="ECO:0000313" key="1">
    <source>
        <dbReference type="EMBL" id="OIN52845.1"/>
    </source>
</evidence>
<evidence type="ECO:0000313" key="2">
    <source>
        <dbReference type="Proteomes" id="UP000181661"/>
    </source>
</evidence>
<sequence length="63" mass="6896">MERSTLTVGNQGIETMLGHKIIDFIANLCIEVKGVIGPLRIHRNQLRTGLAQDIQGPEEGLTV</sequence>
<dbReference type="EMBL" id="MDDR01000025">
    <property type="protein sequence ID" value="OIN52845.1"/>
    <property type="molecule type" value="Genomic_DNA"/>
</dbReference>
<protein>
    <submittedName>
        <fullName evidence="1">Uncharacterized protein</fullName>
    </submittedName>
</protein>